<reference evidence="3" key="1">
    <citation type="journal article" date="2019" name="Int. J. Syst. Evol. Microbiol.">
        <title>The Global Catalogue of Microorganisms (GCM) 10K type strain sequencing project: providing services to taxonomists for standard genome sequencing and annotation.</title>
        <authorList>
            <consortium name="The Broad Institute Genomics Platform"/>
            <consortium name="The Broad Institute Genome Sequencing Center for Infectious Disease"/>
            <person name="Wu L."/>
            <person name="Ma J."/>
        </authorList>
    </citation>
    <scope>NUCLEOTIDE SEQUENCE [LARGE SCALE GENOMIC DNA]</scope>
    <source>
        <strain evidence="3">JCM 17919</strain>
    </source>
</reference>
<dbReference type="InterPro" id="IPR041662">
    <property type="entry name" value="SusD-like_2"/>
</dbReference>
<dbReference type="InterPro" id="IPR011990">
    <property type="entry name" value="TPR-like_helical_dom_sf"/>
</dbReference>
<sequence length="529" mass="57996">MKKISIILLAFAALAGTGCKKYLDINQPPNGPASADPALYLASIQANYALGVQFDARALGTITQNWANSSTGNTFSPFEQHGFIPNSDAGGELWRNVYWKGGQNTVDMIRLARQQEKWDMVGIGLALQAWGWQNLTDLHGEIIVSEAFKNQNTFRYDTQDSVYATVKRLALEAIDNLNRTDGNIGHPLLAKFDLMYRGNRLRWKRFAYGILAQNALHLQKKSNYSAADVIRYVDSSFTSNAEDALVPFLGLASADANFFGPLRANLASFGQSGFIVRLMDGTALGGAPVDPRRPVMLVPSGDGTYRGLNPYTTQASNTSTTAVRNVWGSNMGVTPTPSTFPGKYLFADKAPLPLMTYAMLQFIKAEAALTVDPAVALDAYKKGINAHLDFVQQGTTATGANANGTGSYTFGTIPATFAAERTAYLANTKVVPATPAELTRTMILLQKYIALWGYGFMETWVDLRKVDYSNTVYTSLTMPTSYYISNGGKPAYRLRPRYNSEYLTNVGALAEVGALDQDYHTRKMWIQLP</sequence>
<feature type="signal peptide" evidence="1">
    <location>
        <begin position="1"/>
        <end position="15"/>
    </location>
</feature>
<dbReference type="PROSITE" id="PS51257">
    <property type="entry name" value="PROKAR_LIPOPROTEIN"/>
    <property type="match status" value="1"/>
</dbReference>
<evidence type="ECO:0000313" key="2">
    <source>
        <dbReference type="EMBL" id="GAA4343711.1"/>
    </source>
</evidence>
<keyword evidence="1" id="KW-0732">Signal</keyword>
<evidence type="ECO:0000256" key="1">
    <source>
        <dbReference type="SAM" id="SignalP"/>
    </source>
</evidence>
<organism evidence="2 3">
    <name type="scientific">Flaviaesturariibacter amylovorans</name>
    <dbReference type="NCBI Taxonomy" id="1084520"/>
    <lineage>
        <taxon>Bacteria</taxon>
        <taxon>Pseudomonadati</taxon>
        <taxon>Bacteroidota</taxon>
        <taxon>Chitinophagia</taxon>
        <taxon>Chitinophagales</taxon>
        <taxon>Chitinophagaceae</taxon>
        <taxon>Flaviaestuariibacter</taxon>
    </lineage>
</organism>
<keyword evidence="3" id="KW-1185">Reference proteome</keyword>
<dbReference type="SUPFAM" id="SSF48452">
    <property type="entry name" value="TPR-like"/>
    <property type="match status" value="1"/>
</dbReference>
<gene>
    <name evidence="2" type="ORF">GCM10023184_44170</name>
</gene>
<accession>A0ABP8HSL9</accession>
<dbReference type="Gene3D" id="1.25.40.390">
    <property type="match status" value="1"/>
</dbReference>
<evidence type="ECO:0000313" key="3">
    <source>
        <dbReference type="Proteomes" id="UP001501725"/>
    </source>
</evidence>
<evidence type="ECO:0008006" key="4">
    <source>
        <dbReference type="Google" id="ProtNLM"/>
    </source>
</evidence>
<dbReference type="Proteomes" id="UP001501725">
    <property type="component" value="Unassembled WGS sequence"/>
</dbReference>
<feature type="chain" id="PRO_5046729448" description="SusD/RagB family nutrient-binding outer membrane lipoprotein" evidence="1">
    <location>
        <begin position="16"/>
        <end position="529"/>
    </location>
</feature>
<proteinExistence type="predicted"/>
<comment type="caution">
    <text evidence="2">The sequence shown here is derived from an EMBL/GenBank/DDBJ whole genome shotgun (WGS) entry which is preliminary data.</text>
</comment>
<name>A0ABP8HSL9_9BACT</name>
<dbReference type="RefSeq" id="WP_345258168.1">
    <property type="nucleotide sequence ID" value="NZ_BAABGY010000018.1"/>
</dbReference>
<dbReference type="EMBL" id="BAABGY010000018">
    <property type="protein sequence ID" value="GAA4343711.1"/>
    <property type="molecule type" value="Genomic_DNA"/>
</dbReference>
<protein>
    <recommendedName>
        <fullName evidence="4">SusD/RagB family nutrient-binding outer membrane lipoprotein</fullName>
    </recommendedName>
</protein>
<dbReference type="Pfam" id="PF12771">
    <property type="entry name" value="SusD-like_2"/>
    <property type="match status" value="1"/>
</dbReference>